<gene>
    <name evidence="4" type="ORF">EGT74_25260</name>
</gene>
<feature type="signal peptide" evidence="1">
    <location>
        <begin position="1"/>
        <end position="18"/>
    </location>
</feature>
<dbReference type="PANTHER" id="PTHR11731">
    <property type="entry name" value="PROTEASE FAMILY S9B,C DIPEPTIDYL-PEPTIDASE IV-RELATED"/>
    <property type="match status" value="1"/>
</dbReference>
<dbReference type="Gene3D" id="3.40.50.1820">
    <property type="entry name" value="alpha/beta hydrolase"/>
    <property type="match status" value="1"/>
</dbReference>
<protein>
    <submittedName>
        <fullName evidence="4">S9 family peptidase</fullName>
    </submittedName>
</protein>
<reference evidence="4 5" key="1">
    <citation type="submission" date="2018-11" db="EMBL/GenBank/DDBJ databases">
        <title>Chitinophaga lutea sp.nov., isolate from arsenic contaminated soil.</title>
        <authorList>
            <person name="Zong Y."/>
        </authorList>
    </citation>
    <scope>NUCLEOTIDE SEQUENCE [LARGE SCALE GENOMIC DNA]</scope>
    <source>
        <strain evidence="4 5">ZY74</strain>
    </source>
</reference>
<dbReference type="EMBL" id="RPDH01000003">
    <property type="protein sequence ID" value="RPE05680.1"/>
    <property type="molecule type" value="Genomic_DNA"/>
</dbReference>
<evidence type="ECO:0000313" key="5">
    <source>
        <dbReference type="Proteomes" id="UP000278351"/>
    </source>
</evidence>
<comment type="caution">
    <text evidence="4">The sequence shown here is derived from an EMBL/GenBank/DDBJ whole genome shotgun (WGS) entry which is preliminary data.</text>
</comment>
<dbReference type="InterPro" id="IPR002469">
    <property type="entry name" value="Peptidase_S9B_N"/>
</dbReference>
<sequence length="749" mass="84863">MMRKVWALLLLAPLAAAAQQTPFWPDKDEVLKRFGSSRALEQNSQNKIYKTGVNAHWSADGRTFWYCNEGKGGAKEYILADAASGTKRPAFDAQQLAGALGKATGDTYDGRRLVIPAMTFSADGKEVRFETDGKYWRCNLHDYTLQRADSLPKPPPPRRNYRPGRWESFETRRRSPDNQWVALIDKGNIYLRHTGRGDTLQYTTDGTPAKPYGSLAWSPDSKYLVCYRVTPVADSSVYYILTSMGGTRGQLRSQLYKQPGDPFTTYEMHLLTVGKPGAVKVNTEIIDFFDAPRLHWRKDARYFMYEKVDRGHQRFRIIEVDAQTAATRTVVDERSNTFIQEARIFTKYLPDTDEILWTSEKDGWRHLYLVDALTGRVKNPVTAGEWVVRDIDSVDVQKREVWFRANGMHAGEDPYHIHHYRIGFNGKKLVQLTPEKGHHFVTYSPDKKYYIDTYSQIGVPHVTELRSTATGRKIMELERADVTEYFATGIAPVESFTAKGRDGKTDIWGIVCRPSNFDTSKKYPIIENIYAGPHDAFVPKSFTGNFRDMQYLAELGFIVVQIDGMGTANRSKAFHDVCWKNIADAGFPDRILWMKALAKKYPYVDTGRVGLYGTSAGGQNALGGLLFHPEFYKAAVSACGCHDNRIDKQWWNEQWMGYPVGPHYDAQSNITHAHKLQGKLLLIVGEADTNVPPESTYRVVDALIRARKDFDFLAVPGMGHSDGGPYGRMKRYQFFVKHLLGVEAPLGGQ</sequence>
<dbReference type="Pfam" id="PF00930">
    <property type="entry name" value="DPPIV_N"/>
    <property type="match status" value="1"/>
</dbReference>
<dbReference type="SUPFAM" id="SSF53474">
    <property type="entry name" value="alpha/beta-Hydrolases"/>
    <property type="match status" value="1"/>
</dbReference>
<keyword evidence="5" id="KW-1185">Reference proteome</keyword>
<dbReference type="OrthoDB" id="9812921at2"/>
<keyword evidence="1" id="KW-0732">Signal</keyword>
<evidence type="ECO:0000259" key="2">
    <source>
        <dbReference type="Pfam" id="PF00326"/>
    </source>
</evidence>
<feature type="domain" description="Peptidase S9 prolyl oligopeptidase catalytic" evidence="2">
    <location>
        <begin position="548"/>
        <end position="737"/>
    </location>
</feature>
<evidence type="ECO:0000259" key="3">
    <source>
        <dbReference type="Pfam" id="PF00930"/>
    </source>
</evidence>
<dbReference type="RefSeq" id="WP_123849330.1">
    <property type="nucleotide sequence ID" value="NZ_RPDH01000003.1"/>
</dbReference>
<dbReference type="Proteomes" id="UP000278351">
    <property type="component" value="Unassembled WGS sequence"/>
</dbReference>
<dbReference type="Gene3D" id="2.140.10.30">
    <property type="entry name" value="Dipeptidylpeptidase IV, N-terminal domain"/>
    <property type="match status" value="1"/>
</dbReference>
<dbReference type="Pfam" id="PF00326">
    <property type="entry name" value="Peptidase_S9"/>
    <property type="match status" value="1"/>
</dbReference>
<dbReference type="GO" id="GO:0008236">
    <property type="term" value="F:serine-type peptidase activity"/>
    <property type="evidence" value="ECO:0007669"/>
    <property type="project" value="InterPro"/>
</dbReference>
<proteinExistence type="predicted"/>
<name>A0A3N4PPI6_9BACT</name>
<dbReference type="AlphaFoldDB" id="A0A3N4PPI6"/>
<feature type="domain" description="Dipeptidylpeptidase IV N-terminal" evidence="3">
    <location>
        <begin position="125"/>
        <end position="460"/>
    </location>
</feature>
<evidence type="ECO:0000313" key="4">
    <source>
        <dbReference type="EMBL" id="RPE05680.1"/>
    </source>
</evidence>
<feature type="chain" id="PRO_5018232492" evidence="1">
    <location>
        <begin position="19"/>
        <end position="749"/>
    </location>
</feature>
<dbReference type="InterPro" id="IPR050278">
    <property type="entry name" value="Serine_Prot_S9B/DPPIV"/>
</dbReference>
<accession>A0A3N4PPI6</accession>
<evidence type="ECO:0000256" key="1">
    <source>
        <dbReference type="SAM" id="SignalP"/>
    </source>
</evidence>
<dbReference type="GO" id="GO:0006508">
    <property type="term" value="P:proteolysis"/>
    <property type="evidence" value="ECO:0007669"/>
    <property type="project" value="InterPro"/>
</dbReference>
<dbReference type="SUPFAM" id="SSF82171">
    <property type="entry name" value="DPP6 N-terminal domain-like"/>
    <property type="match status" value="1"/>
</dbReference>
<dbReference type="InterPro" id="IPR001375">
    <property type="entry name" value="Peptidase_S9_cat"/>
</dbReference>
<dbReference type="InterPro" id="IPR029058">
    <property type="entry name" value="AB_hydrolase_fold"/>
</dbReference>
<dbReference type="PANTHER" id="PTHR11731:SF118">
    <property type="entry name" value="BLR1971 PROTEIN"/>
    <property type="match status" value="1"/>
</dbReference>
<organism evidence="4 5">
    <name type="scientific">Chitinophaga lutea</name>
    <dbReference type="NCBI Taxonomy" id="2488634"/>
    <lineage>
        <taxon>Bacteria</taxon>
        <taxon>Pseudomonadati</taxon>
        <taxon>Bacteroidota</taxon>
        <taxon>Chitinophagia</taxon>
        <taxon>Chitinophagales</taxon>
        <taxon>Chitinophagaceae</taxon>
        <taxon>Chitinophaga</taxon>
    </lineage>
</organism>